<dbReference type="Gene3D" id="1.50.10.20">
    <property type="match status" value="1"/>
</dbReference>
<sequence>MGLAEVHSTGPEIGGEPPKGPGEATSGPGALNPQPWSARAERANVALTSNFSGFRRGHLQNTAPLRLRQLGAFNYWWLAHAVQARVDAFDRTGDGEWLHLAEATYRRLVQRNHGRLFNDYFDDMSWLALASLRLHAATGTQGYLDDAQELWRHIDGWGFNATFGRSVGWRRQQPDYKNAPTNGSFALVSAGLFRVTGDSAYATTADDLCGWIESRLVDPRTGIVFDGLGRTGDQTVDSDWRFSYNQGLYLGLLVDSAERHHNPGLLKRAVLTAVSTIDLLAPSGVFALETTRPRERRGGDAGLFKGIFFRHLATLVSQLDPADPDARMLAVFLQQNAEDLWQNLSPTLLSGDDWQKPPGRTTYLSTQLSAVITLEAAARLEQEGW</sequence>
<feature type="region of interest" description="Disordered" evidence="1">
    <location>
        <begin position="1"/>
        <end position="35"/>
    </location>
</feature>
<dbReference type="EMBL" id="JAFBBU010000001">
    <property type="protein sequence ID" value="MBM7471669.1"/>
    <property type="molecule type" value="Genomic_DNA"/>
</dbReference>
<evidence type="ECO:0000313" key="3">
    <source>
        <dbReference type="Proteomes" id="UP000776164"/>
    </source>
</evidence>
<proteinExistence type="predicted"/>
<dbReference type="PANTHER" id="PTHR47791:SF3">
    <property type="entry name" value="MEIOTICALLY UP-REGULATED GENE 191 PROTEIN"/>
    <property type="match status" value="1"/>
</dbReference>
<reference evidence="2 3" key="1">
    <citation type="submission" date="2021-01" db="EMBL/GenBank/DDBJ databases">
        <title>Sequencing the genomes of 1000 actinobacteria strains.</title>
        <authorList>
            <person name="Klenk H.-P."/>
        </authorList>
    </citation>
    <scope>NUCLEOTIDE SEQUENCE [LARGE SCALE GENOMIC DNA]</scope>
    <source>
        <strain evidence="2 3">DSM 13057</strain>
    </source>
</reference>
<dbReference type="PIRSF" id="PIRSF021505">
    <property type="entry name" value="O_gly_hdrol"/>
    <property type="match status" value="1"/>
</dbReference>
<dbReference type="InterPro" id="IPR014512">
    <property type="entry name" value="O_gly_hydro"/>
</dbReference>
<gene>
    <name evidence="2" type="ORF">JOE66_001303</name>
</gene>
<evidence type="ECO:0000313" key="2">
    <source>
        <dbReference type="EMBL" id="MBM7471669.1"/>
    </source>
</evidence>
<dbReference type="SUPFAM" id="SSF48208">
    <property type="entry name" value="Six-hairpin glycosidases"/>
    <property type="match status" value="1"/>
</dbReference>
<accession>A0ABS2L3R9</accession>
<dbReference type="Pfam" id="PF03663">
    <property type="entry name" value="Glyco_hydro_76"/>
    <property type="match status" value="1"/>
</dbReference>
<dbReference type="RefSeq" id="WP_205107828.1">
    <property type="nucleotide sequence ID" value="NZ_BAAAHT010000013.1"/>
</dbReference>
<evidence type="ECO:0000256" key="1">
    <source>
        <dbReference type="SAM" id="MobiDB-lite"/>
    </source>
</evidence>
<dbReference type="InterPro" id="IPR005198">
    <property type="entry name" value="Glyco_hydro_76"/>
</dbReference>
<organism evidence="2 3">
    <name type="scientific">Subtercola frigoramans</name>
    <dbReference type="NCBI Taxonomy" id="120298"/>
    <lineage>
        <taxon>Bacteria</taxon>
        <taxon>Bacillati</taxon>
        <taxon>Actinomycetota</taxon>
        <taxon>Actinomycetes</taxon>
        <taxon>Micrococcales</taxon>
        <taxon>Microbacteriaceae</taxon>
        <taxon>Subtercola</taxon>
    </lineage>
</organism>
<protein>
    <submittedName>
        <fullName evidence="2">Alpha-1,6-mannanase (GH76 family)</fullName>
    </submittedName>
</protein>
<comment type="caution">
    <text evidence="2">The sequence shown here is derived from an EMBL/GenBank/DDBJ whole genome shotgun (WGS) entry which is preliminary data.</text>
</comment>
<dbReference type="InterPro" id="IPR053169">
    <property type="entry name" value="MUG_Protein"/>
</dbReference>
<dbReference type="PANTHER" id="PTHR47791">
    <property type="entry name" value="MEIOTICALLY UP-REGULATED GENE 191 PROTEIN"/>
    <property type="match status" value="1"/>
</dbReference>
<dbReference type="Proteomes" id="UP000776164">
    <property type="component" value="Unassembled WGS sequence"/>
</dbReference>
<name>A0ABS2L3R9_9MICO</name>
<dbReference type="InterPro" id="IPR008928">
    <property type="entry name" value="6-hairpin_glycosidase_sf"/>
</dbReference>
<keyword evidence="3" id="KW-1185">Reference proteome</keyword>